<evidence type="ECO:0000313" key="3">
    <source>
        <dbReference type="Proteomes" id="UP001589776"/>
    </source>
</evidence>
<accession>A0ABV6DLE7</accession>
<evidence type="ECO:0000313" key="2">
    <source>
        <dbReference type="EMBL" id="MFC0213479.1"/>
    </source>
</evidence>
<feature type="chain" id="PRO_5047105766" evidence="1">
    <location>
        <begin position="25"/>
        <end position="438"/>
    </location>
</feature>
<sequence>MKKMFRTPLIAVSLSAALTLSACGSSESASSANSAAGGQAGAAAKSDEVVEIEFLHGHAGDNIDKLIEEYHKSQSKVRVKPVFVQGSYEGIIEKLQAQAVAKQLPDVFTNGYVYTRFAIGTLPVVPVSQFIEKEKTDLSDFFPQMLQLGKGDDGKQYAMPFAVSTPILYYNADHFKEAGLDADHPPKTWQELRDAAKKLTVNGRYGIFFNYQVTGNWMYQAMTETAGGQMMSSDLKSVGFDSDAGRKALQYWVDLVNVDKSMPNLDSKQASQSFQAGNISMYVDTTASLTGFRKQSQFDLRTGIFPSLDGKRVVPAGGNNLFILSKDPKKQEAAWDFVKFATSPKATAMVAQGFGYMVTRKSALEDPQLMGNYLKEVPAAKVTYNQVENMVPWYNFPGAAGSKVYKIVQDNIQAALLQQKTVDQAIKEAATQANALLK</sequence>
<dbReference type="InterPro" id="IPR050490">
    <property type="entry name" value="Bact_solute-bd_prot1"/>
</dbReference>
<evidence type="ECO:0000256" key="1">
    <source>
        <dbReference type="SAM" id="SignalP"/>
    </source>
</evidence>
<organism evidence="2 3">
    <name type="scientific">Paenibacillus chartarius</name>
    <dbReference type="NCBI Taxonomy" id="747481"/>
    <lineage>
        <taxon>Bacteria</taxon>
        <taxon>Bacillati</taxon>
        <taxon>Bacillota</taxon>
        <taxon>Bacilli</taxon>
        <taxon>Bacillales</taxon>
        <taxon>Paenibacillaceae</taxon>
        <taxon>Paenibacillus</taxon>
    </lineage>
</organism>
<keyword evidence="3" id="KW-1185">Reference proteome</keyword>
<dbReference type="CDD" id="cd14748">
    <property type="entry name" value="PBP2_UgpB"/>
    <property type="match status" value="1"/>
</dbReference>
<dbReference type="RefSeq" id="WP_377470791.1">
    <property type="nucleotide sequence ID" value="NZ_JBHLWN010000051.1"/>
</dbReference>
<proteinExistence type="predicted"/>
<dbReference type="PANTHER" id="PTHR43649">
    <property type="entry name" value="ARABINOSE-BINDING PROTEIN-RELATED"/>
    <property type="match status" value="1"/>
</dbReference>
<dbReference type="InterPro" id="IPR006059">
    <property type="entry name" value="SBP"/>
</dbReference>
<feature type="signal peptide" evidence="1">
    <location>
        <begin position="1"/>
        <end position="24"/>
    </location>
</feature>
<keyword evidence="1" id="KW-0732">Signal</keyword>
<dbReference type="PANTHER" id="PTHR43649:SF30">
    <property type="entry name" value="ABC TRANSPORTER SUBSTRATE-BINDING PROTEIN"/>
    <property type="match status" value="1"/>
</dbReference>
<comment type="caution">
    <text evidence="2">The sequence shown here is derived from an EMBL/GenBank/DDBJ whole genome shotgun (WGS) entry which is preliminary data.</text>
</comment>
<dbReference type="EMBL" id="JBHLWN010000051">
    <property type="protein sequence ID" value="MFC0213479.1"/>
    <property type="molecule type" value="Genomic_DNA"/>
</dbReference>
<reference evidence="2 3" key="1">
    <citation type="submission" date="2024-09" db="EMBL/GenBank/DDBJ databases">
        <authorList>
            <person name="Sun Q."/>
            <person name="Mori K."/>
        </authorList>
    </citation>
    <scope>NUCLEOTIDE SEQUENCE [LARGE SCALE GENOMIC DNA]</scope>
    <source>
        <strain evidence="2 3">CCM 7759</strain>
    </source>
</reference>
<dbReference type="Gene3D" id="3.40.190.10">
    <property type="entry name" value="Periplasmic binding protein-like II"/>
    <property type="match status" value="2"/>
</dbReference>
<dbReference type="Proteomes" id="UP001589776">
    <property type="component" value="Unassembled WGS sequence"/>
</dbReference>
<dbReference type="Pfam" id="PF13416">
    <property type="entry name" value="SBP_bac_8"/>
    <property type="match status" value="1"/>
</dbReference>
<protein>
    <submittedName>
        <fullName evidence="2">ABC transporter substrate-binding protein</fullName>
    </submittedName>
</protein>
<name>A0ABV6DLE7_9BACL</name>
<dbReference type="PROSITE" id="PS51257">
    <property type="entry name" value="PROKAR_LIPOPROTEIN"/>
    <property type="match status" value="1"/>
</dbReference>
<gene>
    <name evidence="2" type="ORF">ACFFK0_13600</name>
</gene>
<dbReference type="SUPFAM" id="SSF53850">
    <property type="entry name" value="Periplasmic binding protein-like II"/>
    <property type="match status" value="1"/>
</dbReference>